<feature type="transmembrane region" description="Helical" evidence="9">
    <location>
        <begin position="65"/>
        <end position="85"/>
    </location>
</feature>
<evidence type="ECO:0000256" key="7">
    <source>
        <dbReference type="ARBA" id="ARBA00023180"/>
    </source>
</evidence>
<evidence type="ECO:0000256" key="1">
    <source>
        <dbReference type="ARBA" id="ARBA00004141"/>
    </source>
</evidence>
<feature type="transmembrane region" description="Helical" evidence="9">
    <location>
        <begin position="139"/>
        <end position="156"/>
    </location>
</feature>
<keyword evidence="12" id="KW-1185">Reference proteome</keyword>
<feature type="domain" description="G-protein coupled receptors family 1 profile" evidence="10">
    <location>
        <begin position="45"/>
        <end position="268"/>
    </location>
</feature>
<dbReference type="PANTHER" id="PTHR24232">
    <property type="entry name" value="G-PROTEIN COUPLED RECEPTOR"/>
    <property type="match status" value="1"/>
</dbReference>
<evidence type="ECO:0000256" key="4">
    <source>
        <dbReference type="ARBA" id="ARBA00023040"/>
    </source>
</evidence>
<dbReference type="GO" id="GO:0035025">
    <property type="term" value="P:positive regulation of Rho protein signal transduction"/>
    <property type="evidence" value="ECO:0007669"/>
    <property type="project" value="TreeGrafter"/>
</dbReference>
<sequence>MDSSLLNASLVANDKLPYINCNNYFKYALFGSVLSAIFFILGLPVTLLILWELCKKSHQKGSNSFFMINTVIVNLAYLLIVPFSVGNSMVWHYRPFECIDSLMDSFILCSRPLFMSCVCVDCYFAVVHPIAYRTNKKMVIRKAAAVIVWLSTMAFFSHKCAKMFIYPPPLNSGPLLFSLPVIIFCDVTVLRALRKTDASKRTIHPQKKRALHTIFSSLVLTSVVYIPPVIIFSLANMMPMNIESYDCMVMVFGFMFSMSGCVIMPVLYLETIGKLDNLKDLLKKYTCF</sequence>
<dbReference type="SUPFAM" id="SSF81321">
    <property type="entry name" value="Family A G protein-coupled receptor-like"/>
    <property type="match status" value="1"/>
</dbReference>
<keyword evidence="6 11" id="KW-0675">Receptor</keyword>
<organism evidence="11 12">
    <name type="scientific">Silurus asotus</name>
    <name type="common">Amur catfish</name>
    <name type="synonym">Parasilurus asotus</name>
    <dbReference type="NCBI Taxonomy" id="30991"/>
    <lineage>
        <taxon>Eukaryota</taxon>
        <taxon>Metazoa</taxon>
        <taxon>Chordata</taxon>
        <taxon>Craniata</taxon>
        <taxon>Vertebrata</taxon>
        <taxon>Euteleostomi</taxon>
        <taxon>Actinopterygii</taxon>
        <taxon>Neopterygii</taxon>
        <taxon>Teleostei</taxon>
        <taxon>Ostariophysi</taxon>
        <taxon>Siluriformes</taxon>
        <taxon>Siluridae</taxon>
        <taxon>Silurus</taxon>
    </lineage>
</organism>
<dbReference type="EMBL" id="MU551591">
    <property type="protein sequence ID" value="KAI5624119.1"/>
    <property type="molecule type" value="Genomic_DNA"/>
</dbReference>
<evidence type="ECO:0000256" key="8">
    <source>
        <dbReference type="ARBA" id="ARBA00023224"/>
    </source>
</evidence>
<dbReference type="InterPro" id="IPR000276">
    <property type="entry name" value="GPCR_Rhodpsn"/>
</dbReference>
<feature type="transmembrane region" description="Helical" evidence="9">
    <location>
        <begin position="248"/>
        <end position="269"/>
    </location>
</feature>
<dbReference type="GO" id="GO:0004930">
    <property type="term" value="F:G protein-coupled receptor activity"/>
    <property type="evidence" value="ECO:0007669"/>
    <property type="project" value="UniProtKB-KW"/>
</dbReference>
<evidence type="ECO:0000256" key="3">
    <source>
        <dbReference type="ARBA" id="ARBA00022989"/>
    </source>
</evidence>
<name>A0AAD5FQ79_SILAS</name>
<keyword evidence="5 9" id="KW-0472">Membrane</keyword>
<dbReference type="Gene3D" id="1.20.1070.10">
    <property type="entry name" value="Rhodopsin 7-helix transmembrane proteins"/>
    <property type="match status" value="2"/>
</dbReference>
<dbReference type="PANTHER" id="PTHR24232:SF85">
    <property type="entry name" value="G-PROTEIN COUPLED RECEPTOR 4"/>
    <property type="match status" value="1"/>
</dbReference>
<proteinExistence type="predicted"/>
<evidence type="ECO:0000313" key="12">
    <source>
        <dbReference type="Proteomes" id="UP001205998"/>
    </source>
</evidence>
<dbReference type="Pfam" id="PF00001">
    <property type="entry name" value="7tm_1"/>
    <property type="match status" value="1"/>
</dbReference>
<dbReference type="PROSITE" id="PS50262">
    <property type="entry name" value="G_PROTEIN_RECEP_F1_2"/>
    <property type="match status" value="1"/>
</dbReference>
<evidence type="ECO:0000256" key="9">
    <source>
        <dbReference type="SAM" id="Phobius"/>
    </source>
</evidence>
<feature type="transmembrane region" description="Helical" evidence="9">
    <location>
        <begin position="105"/>
        <end position="127"/>
    </location>
</feature>
<feature type="transmembrane region" description="Helical" evidence="9">
    <location>
        <begin position="27"/>
        <end position="53"/>
    </location>
</feature>
<comment type="caution">
    <text evidence="11">The sequence shown here is derived from an EMBL/GenBank/DDBJ whole genome shotgun (WGS) entry which is preliminary data.</text>
</comment>
<accession>A0AAD5FQ79</accession>
<evidence type="ECO:0000313" key="11">
    <source>
        <dbReference type="EMBL" id="KAI5624119.1"/>
    </source>
</evidence>
<keyword evidence="4" id="KW-0297">G-protein coupled receptor</keyword>
<evidence type="ECO:0000256" key="5">
    <source>
        <dbReference type="ARBA" id="ARBA00023136"/>
    </source>
</evidence>
<feature type="transmembrane region" description="Helical" evidence="9">
    <location>
        <begin position="176"/>
        <end position="193"/>
    </location>
</feature>
<keyword evidence="8" id="KW-0807">Transducer</keyword>
<gene>
    <name evidence="11" type="ORF">C0J50_16232</name>
</gene>
<comment type="subcellular location">
    <subcellularLocation>
        <location evidence="1">Membrane</location>
        <topology evidence="1">Multi-pass membrane protein</topology>
    </subcellularLocation>
</comment>
<dbReference type="GO" id="GO:0007200">
    <property type="term" value="P:phospholipase C-activating G protein-coupled receptor signaling pathway"/>
    <property type="evidence" value="ECO:0007669"/>
    <property type="project" value="TreeGrafter"/>
</dbReference>
<dbReference type="Proteomes" id="UP001205998">
    <property type="component" value="Unassembled WGS sequence"/>
</dbReference>
<feature type="transmembrane region" description="Helical" evidence="9">
    <location>
        <begin position="214"/>
        <end position="236"/>
    </location>
</feature>
<keyword evidence="3 9" id="KW-1133">Transmembrane helix</keyword>
<dbReference type="AlphaFoldDB" id="A0AAD5FQ79"/>
<evidence type="ECO:0000256" key="2">
    <source>
        <dbReference type="ARBA" id="ARBA00022692"/>
    </source>
</evidence>
<keyword evidence="2 9" id="KW-0812">Transmembrane</keyword>
<protein>
    <submittedName>
        <fullName evidence="11">G-protein coupled receptor 35-like</fullName>
    </submittedName>
</protein>
<dbReference type="GO" id="GO:0005886">
    <property type="term" value="C:plasma membrane"/>
    <property type="evidence" value="ECO:0007669"/>
    <property type="project" value="TreeGrafter"/>
</dbReference>
<evidence type="ECO:0000256" key="6">
    <source>
        <dbReference type="ARBA" id="ARBA00023170"/>
    </source>
</evidence>
<evidence type="ECO:0000259" key="10">
    <source>
        <dbReference type="PROSITE" id="PS50262"/>
    </source>
</evidence>
<reference evidence="11" key="1">
    <citation type="submission" date="2018-07" db="EMBL/GenBank/DDBJ databases">
        <title>Comparative genomics of catfishes provides insights into carnivory and benthic adaptation.</title>
        <authorList>
            <person name="Zhang Y."/>
            <person name="Wang D."/>
            <person name="Peng Z."/>
            <person name="Zheng S."/>
            <person name="Shao F."/>
            <person name="Tao W."/>
        </authorList>
    </citation>
    <scope>NUCLEOTIDE SEQUENCE</scope>
    <source>
        <strain evidence="11">Chongqing</strain>
    </source>
</reference>
<dbReference type="InterPro" id="IPR017452">
    <property type="entry name" value="GPCR_Rhodpsn_7TM"/>
</dbReference>
<keyword evidence="7" id="KW-0325">Glycoprotein</keyword>